<name>A0ABS9LCD5_9MICC</name>
<dbReference type="InterPro" id="IPR011990">
    <property type="entry name" value="TPR-like_helical_dom_sf"/>
</dbReference>
<keyword evidence="2" id="KW-0067">ATP-binding</keyword>
<keyword evidence="4" id="KW-1185">Reference proteome</keyword>
<evidence type="ECO:0000256" key="1">
    <source>
        <dbReference type="ARBA" id="ARBA00022741"/>
    </source>
</evidence>
<accession>A0ABS9LCD5</accession>
<evidence type="ECO:0000313" key="4">
    <source>
        <dbReference type="Proteomes" id="UP001165368"/>
    </source>
</evidence>
<sequence length="634" mass="68887">MSTQETAALLRTTSSRILSDDEVAAIHRWTGGNVLYVRQIGSLLDALGGRTALSEVPAGIREIVRHRLARLPEDVRSLLTTLAVMGMETDADVLEALAGAAEQTLLESVETALRAGLLIEPKPGRVGFAHGIVREAINSDISSMRRCHLHARIGQAIQAIHPDDYSAIAYHYVRSGKASLALAGLEYSSKAAEQTEARFAFREAATLWLQALDCFDAAAAGGPRERVGLMIRLVRAIALGGEAAEARNIRDQALREAAVLADSELTARVITSYDVPSLWVNQEYGTVVQPVVDLVEHTLDALPSRTSALRCQLLTCLALELEWSGLDRGREAAAAAVAMARELDDPLLLAKALEALFRQSYLPGQLAFRRSLAQELLALAQRHSLVTAEVIAHLMMTECASAHGSFRTADQHHAETKRLAEKYQLPSPLAVAAWYEGLRHLVNGRFEAAEEAYRAAARLSERVRLWEVDQAWVAGTTISLAMHQGRMNEILDLAETAFARWPVMGREVYAQALLGSGQPDAAREVAGQLPPVPREASYLLTSTWRALTGLCLDDRNRIVWAYQALEPYLDEFAGADTAVVAHGPVAQIAGDLALRLGLQTEAAKHYRQAFAVAQRAESAYWCAAARAALAAVDP</sequence>
<reference evidence="3" key="1">
    <citation type="submission" date="2022-01" db="EMBL/GenBank/DDBJ databases">
        <authorList>
            <person name="Jo J.-H."/>
            <person name="Im W.-T."/>
        </authorList>
    </citation>
    <scope>NUCLEOTIDE SEQUENCE</scope>
    <source>
        <strain evidence="3">I2-34</strain>
    </source>
</reference>
<dbReference type="Gene3D" id="1.25.40.10">
    <property type="entry name" value="Tetratricopeptide repeat domain"/>
    <property type="match status" value="1"/>
</dbReference>
<dbReference type="Proteomes" id="UP001165368">
    <property type="component" value="Unassembled WGS sequence"/>
</dbReference>
<proteinExistence type="predicted"/>
<evidence type="ECO:0000256" key="2">
    <source>
        <dbReference type="ARBA" id="ARBA00022840"/>
    </source>
</evidence>
<dbReference type="RefSeq" id="WP_237826119.1">
    <property type="nucleotide sequence ID" value="NZ_JAKLTQ010000023.1"/>
</dbReference>
<evidence type="ECO:0000313" key="3">
    <source>
        <dbReference type="EMBL" id="MCG2624342.1"/>
    </source>
</evidence>
<dbReference type="PANTHER" id="PTHR16305">
    <property type="entry name" value="TESTICULAR SOLUBLE ADENYLYL CYCLASE"/>
    <property type="match status" value="1"/>
</dbReference>
<comment type="caution">
    <text evidence="3">The sequence shown here is derived from an EMBL/GenBank/DDBJ whole genome shotgun (WGS) entry which is preliminary data.</text>
</comment>
<keyword evidence="1" id="KW-0547">Nucleotide-binding</keyword>
<dbReference type="EMBL" id="JAKLTQ010000023">
    <property type="protein sequence ID" value="MCG2624342.1"/>
    <property type="molecule type" value="Genomic_DNA"/>
</dbReference>
<protein>
    <submittedName>
        <fullName evidence="3">Uncharacterized protein</fullName>
    </submittedName>
</protein>
<gene>
    <name evidence="3" type="ORF">LVY72_20840</name>
</gene>
<organism evidence="3 4">
    <name type="scientific">Arthrobacter hankyongi</name>
    <dbReference type="NCBI Taxonomy" id="2904801"/>
    <lineage>
        <taxon>Bacteria</taxon>
        <taxon>Bacillati</taxon>
        <taxon>Actinomycetota</taxon>
        <taxon>Actinomycetes</taxon>
        <taxon>Micrococcales</taxon>
        <taxon>Micrococcaceae</taxon>
        <taxon>Arthrobacter</taxon>
    </lineage>
</organism>
<dbReference type="PANTHER" id="PTHR16305:SF28">
    <property type="entry name" value="GUANYLATE CYCLASE DOMAIN-CONTAINING PROTEIN"/>
    <property type="match status" value="1"/>
</dbReference>